<dbReference type="NCBIfam" id="TIGR04025">
    <property type="entry name" value="PPOX_FMN_DR2398"/>
    <property type="match status" value="1"/>
</dbReference>
<evidence type="ECO:0000259" key="1">
    <source>
        <dbReference type="Pfam" id="PF01243"/>
    </source>
</evidence>
<gene>
    <name evidence="2" type="ORF">SAMN06295920_11325</name>
</gene>
<dbReference type="AlphaFoldDB" id="A0A1T5GA28"/>
<dbReference type="SUPFAM" id="SSF50475">
    <property type="entry name" value="FMN-binding split barrel"/>
    <property type="match status" value="1"/>
</dbReference>
<dbReference type="PANTHER" id="PTHR42815">
    <property type="entry name" value="FAD-BINDING, PUTATIVE (AFU_ORTHOLOGUE AFUA_6G07600)-RELATED"/>
    <property type="match status" value="1"/>
</dbReference>
<name>A0A1T5GA28_9SPHN</name>
<dbReference type="InterPro" id="IPR011576">
    <property type="entry name" value="Pyridox_Oxase_N"/>
</dbReference>
<protein>
    <recommendedName>
        <fullName evidence="1">Pyridoxamine 5'-phosphate oxidase N-terminal domain-containing protein</fullName>
    </recommendedName>
</protein>
<dbReference type="PANTHER" id="PTHR42815:SF2">
    <property type="entry name" value="FAD-BINDING, PUTATIVE (AFU_ORTHOLOGUE AFUA_6G07600)-RELATED"/>
    <property type="match status" value="1"/>
</dbReference>
<dbReference type="InterPro" id="IPR024029">
    <property type="entry name" value="Pyridox_Oxase_FMN-dep"/>
</dbReference>
<dbReference type="Proteomes" id="UP000189818">
    <property type="component" value="Unassembled WGS sequence"/>
</dbReference>
<accession>A0A1T5GA28</accession>
<proteinExistence type="predicted"/>
<reference evidence="3" key="1">
    <citation type="submission" date="2017-02" db="EMBL/GenBank/DDBJ databases">
        <authorList>
            <person name="Varghese N."/>
            <person name="Submissions S."/>
        </authorList>
    </citation>
    <scope>NUCLEOTIDE SEQUENCE [LARGE SCALE GENOMIC DNA]</scope>
    <source>
        <strain evidence="3">UM2</strain>
    </source>
</reference>
<dbReference type="InterPro" id="IPR012349">
    <property type="entry name" value="Split_barrel_FMN-bd"/>
</dbReference>
<dbReference type="RefSeq" id="WP_079650345.1">
    <property type="nucleotide sequence ID" value="NZ_FUYM01000013.1"/>
</dbReference>
<evidence type="ECO:0000313" key="2">
    <source>
        <dbReference type="EMBL" id="SKC05310.1"/>
    </source>
</evidence>
<dbReference type="Gene3D" id="2.30.110.10">
    <property type="entry name" value="Electron Transport, Fmn-binding Protein, Chain A"/>
    <property type="match status" value="1"/>
</dbReference>
<dbReference type="Pfam" id="PF01243">
    <property type="entry name" value="PNPOx_N"/>
    <property type="match status" value="1"/>
</dbReference>
<sequence length="209" mass="23479">MSDTDPYQISTIEELRAHYDAPSPLILRSKLDFLHDHMLRYMRLAPIVCIASETEAGLDASPRGGEPGFVKPLDRKTLAFADWPGNNKMETFSNVIENGRIGMLFMAPRLDVFLRINGPAIVTRDPAVLERLVEQGKTPKAAVKVTVREAYFHCGKAFRRSGLWKPEGWADTSDFPSVGKVLSDMAKITELSVEQLDAFYNHGLEHELY</sequence>
<dbReference type="STRING" id="439228.SAMN06295920_11325"/>
<dbReference type="EMBL" id="FUYM01000013">
    <property type="protein sequence ID" value="SKC05310.1"/>
    <property type="molecule type" value="Genomic_DNA"/>
</dbReference>
<keyword evidence="3" id="KW-1185">Reference proteome</keyword>
<evidence type="ECO:0000313" key="3">
    <source>
        <dbReference type="Proteomes" id="UP000189818"/>
    </source>
</evidence>
<organism evidence="2 3">
    <name type="scientific">Rhizorhabdus histidinilytica</name>
    <dbReference type="NCBI Taxonomy" id="439228"/>
    <lineage>
        <taxon>Bacteria</taxon>
        <taxon>Pseudomonadati</taxon>
        <taxon>Pseudomonadota</taxon>
        <taxon>Alphaproteobacteria</taxon>
        <taxon>Sphingomonadales</taxon>
        <taxon>Sphingomonadaceae</taxon>
        <taxon>Rhizorhabdus</taxon>
    </lineage>
</organism>
<dbReference type="OrthoDB" id="9790331at2"/>
<feature type="domain" description="Pyridoxamine 5'-phosphate oxidase N-terminal" evidence="1">
    <location>
        <begin position="37"/>
        <end position="154"/>
    </location>
</feature>